<reference evidence="6 7" key="1">
    <citation type="journal article" date="2024" name="Science">
        <title>Giant polyketide synthase enzymes in the biosynthesis of giant marine polyether toxins.</title>
        <authorList>
            <person name="Fallon T.R."/>
            <person name="Shende V.V."/>
            <person name="Wierzbicki I.H."/>
            <person name="Pendleton A.L."/>
            <person name="Watervoot N.F."/>
            <person name="Auber R.P."/>
            <person name="Gonzalez D.J."/>
            <person name="Wisecaver J.H."/>
            <person name="Moore B.S."/>
        </authorList>
    </citation>
    <scope>NUCLEOTIDE SEQUENCE [LARGE SCALE GENOMIC DNA]</scope>
    <source>
        <strain evidence="6 7">12B1</strain>
    </source>
</reference>
<dbReference type="Pfam" id="PF02008">
    <property type="entry name" value="zf-CXXC"/>
    <property type="match status" value="1"/>
</dbReference>
<organism evidence="6 7">
    <name type="scientific">Prymnesium parvum</name>
    <name type="common">Toxic golden alga</name>
    <dbReference type="NCBI Taxonomy" id="97485"/>
    <lineage>
        <taxon>Eukaryota</taxon>
        <taxon>Haptista</taxon>
        <taxon>Haptophyta</taxon>
        <taxon>Prymnesiophyceae</taxon>
        <taxon>Prymnesiales</taxon>
        <taxon>Prymnesiaceae</taxon>
        <taxon>Prymnesium</taxon>
    </lineage>
</organism>
<protein>
    <recommendedName>
        <fullName evidence="5">CXXC-type domain-containing protein</fullName>
    </recommendedName>
</protein>
<keyword evidence="2" id="KW-0863">Zinc-finger</keyword>
<dbReference type="EMBL" id="JBGBPQ010000014">
    <property type="protein sequence ID" value="KAL1511431.1"/>
    <property type="molecule type" value="Genomic_DNA"/>
</dbReference>
<proteinExistence type="predicted"/>
<dbReference type="Proteomes" id="UP001515480">
    <property type="component" value="Unassembled WGS sequence"/>
</dbReference>
<accession>A0AB34J4J7</accession>
<keyword evidence="3" id="KW-0862">Zinc</keyword>
<sequence length="513" mass="54867">MHSSDNFAAHALDVARESAAELGGATSADDSDEFDMLDSSGDECFSTEGDCLASASTEGDCLASASAAADPSTPRAPEVFRVRLTLTVNRTAVGIAPGLGIADCGVCVFCLDKPRFGGRGTKRQKCVVKQAEAASFMSAVPARAFAALRVVSQAEIDEIESYAAMENPPALAAALAAGPLPVVWAFRRKRRARTLPPAYVLKYHCEGRLSLDHSHLAQSQQQFHRNNRAADGARKRKRDAPRRSRPPKPPRALPAPPAGGAAAFRAPQPAPRRAMLCRAVKSALAPHEAGAPYARGEGSQHTEMCSSDEMDDDFGGHHIDAMEFLRPWGPDGSAPQEPAWAAHSAGYDEEHSQHFGAGPAAAHSSNRKATSRKGIIVEKRCQAIAILSARGVLPQSAAQLPHDAPLPPPSFPSTHRAHYAPSFHDSCSYPVPPPLHTIPLHTGAPPLSDAPIGGEMEPSMRESLEAMLESLKDRLPSSTFGRVRTLVENVQQHKIVLTRAQFLEEFEAIVSEK</sequence>
<dbReference type="AlphaFoldDB" id="A0AB34J4J7"/>
<dbReference type="GO" id="GO:0008270">
    <property type="term" value="F:zinc ion binding"/>
    <property type="evidence" value="ECO:0007669"/>
    <property type="project" value="UniProtKB-KW"/>
</dbReference>
<evidence type="ECO:0000256" key="3">
    <source>
        <dbReference type="ARBA" id="ARBA00022833"/>
    </source>
</evidence>
<feature type="region of interest" description="Disordered" evidence="4">
    <location>
        <begin position="216"/>
        <end position="269"/>
    </location>
</feature>
<keyword evidence="1" id="KW-0479">Metal-binding</keyword>
<keyword evidence="7" id="KW-1185">Reference proteome</keyword>
<dbReference type="GO" id="GO:0003677">
    <property type="term" value="F:DNA binding"/>
    <property type="evidence" value="ECO:0007669"/>
    <property type="project" value="InterPro"/>
</dbReference>
<name>A0AB34J4J7_PRYPA</name>
<evidence type="ECO:0000259" key="5">
    <source>
        <dbReference type="Pfam" id="PF02008"/>
    </source>
</evidence>
<feature type="compositionally biased region" description="Basic residues" evidence="4">
    <location>
        <begin position="234"/>
        <end position="248"/>
    </location>
</feature>
<evidence type="ECO:0000256" key="2">
    <source>
        <dbReference type="ARBA" id="ARBA00022771"/>
    </source>
</evidence>
<feature type="compositionally biased region" description="Low complexity" evidence="4">
    <location>
        <begin position="258"/>
        <end position="269"/>
    </location>
</feature>
<comment type="caution">
    <text evidence="6">The sequence shown here is derived from an EMBL/GenBank/DDBJ whole genome shotgun (WGS) entry which is preliminary data.</text>
</comment>
<feature type="region of interest" description="Disordered" evidence="4">
    <location>
        <begin position="348"/>
        <end position="367"/>
    </location>
</feature>
<evidence type="ECO:0000256" key="1">
    <source>
        <dbReference type="ARBA" id="ARBA00022723"/>
    </source>
</evidence>
<gene>
    <name evidence="6" type="ORF">AB1Y20_006230</name>
</gene>
<evidence type="ECO:0000313" key="6">
    <source>
        <dbReference type="EMBL" id="KAL1511431.1"/>
    </source>
</evidence>
<evidence type="ECO:0000256" key="4">
    <source>
        <dbReference type="SAM" id="MobiDB-lite"/>
    </source>
</evidence>
<evidence type="ECO:0000313" key="7">
    <source>
        <dbReference type="Proteomes" id="UP001515480"/>
    </source>
</evidence>
<dbReference type="InterPro" id="IPR002857">
    <property type="entry name" value="Znf_CXXC"/>
</dbReference>
<feature type="domain" description="CXXC-type" evidence="5">
    <location>
        <begin position="103"/>
        <end position="128"/>
    </location>
</feature>